<evidence type="ECO:0000256" key="4">
    <source>
        <dbReference type="ARBA" id="ARBA00022989"/>
    </source>
</evidence>
<evidence type="ECO:0000256" key="1">
    <source>
        <dbReference type="ARBA" id="ARBA00004651"/>
    </source>
</evidence>
<evidence type="ECO:0000259" key="7">
    <source>
        <dbReference type="Pfam" id="PF02687"/>
    </source>
</evidence>
<organism evidence="8 9">
    <name type="scientific">Polaromonas jejuensis</name>
    <dbReference type="NCBI Taxonomy" id="457502"/>
    <lineage>
        <taxon>Bacteria</taxon>
        <taxon>Pseudomonadati</taxon>
        <taxon>Pseudomonadota</taxon>
        <taxon>Betaproteobacteria</taxon>
        <taxon>Burkholderiales</taxon>
        <taxon>Comamonadaceae</taxon>
        <taxon>Polaromonas</taxon>
    </lineage>
</organism>
<dbReference type="InterPro" id="IPR003838">
    <property type="entry name" value="ABC3_permease_C"/>
</dbReference>
<feature type="transmembrane region" description="Helical" evidence="6">
    <location>
        <begin position="381"/>
        <end position="403"/>
    </location>
</feature>
<gene>
    <name evidence="8" type="ORF">ACFPP7_23550</name>
</gene>
<feature type="transmembrane region" description="Helical" evidence="6">
    <location>
        <begin position="340"/>
        <end position="361"/>
    </location>
</feature>
<name>A0ABW0QGU0_9BURK</name>
<keyword evidence="2" id="KW-1003">Cell membrane</keyword>
<dbReference type="EMBL" id="JBHSMX010000066">
    <property type="protein sequence ID" value="MFC5523863.1"/>
    <property type="molecule type" value="Genomic_DNA"/>
</dbReference>
<dbReference type="Pfam" id="PF02687">
    <property type="entry name" value="FtsX"/>
    <property type="match status" value="1"/>
</dbReference>
<dbReference type="PANTHER" id="PTHR43738">
    <property type="entry name" value="ABC TRANSPORTER, MEMBRANE PROTEIN"/>
    <property type="match status" value="1"/>
</dbReference>
<evidence type="ECO:0000256" key="6">
    <source>
        <dbReference type="SAM" id="Phobius"/>
    </source>
</evidence>
<protein>
    <submittedName>
        <fullName evidence="8">FtsX-like permease family protein</fullName>
    </submittedName>
</protein>
<feature type="transmembrane region" description="Helical" evidence="6">
    <location>
        <begin position="283"/>
        <end position="310"/>
    </location>
</feature>
<keyword evidence="3 6" id="KW-0812">Transmembrane</keyword>
<keyword evidence="9" id="KW-1185">Reference proteome</keyword>
<dbReference type="Proteomes" id="UP001596084">
    <property type="component" value="Unassembled WGS sequence"/>
</dbReference>
<dbReference type="RefSeq" id="WP_157090239.1">
    <property type="nucleotide sequence ID" value="NZ_JBHSMX010000066.1"/>
</dbReference>
<comment type="caution">
    <text evidence="8">The sequence shown here is derived from an EMBL/GenBank/DDBJ whole genome shotgun (WGS) entry which is preliminary data.</text>
</comment>
<reference evidence="9" key="1">
    <citation type="journal article" date="2019" name="Int. J. Syst. Evol. Microbiol.">
        <title>The Global Catalogue of Microorganisms (GCM) 10K type strain sequencing project: providing services to taxonomists for standard genome sequencing and annotation.</title>
        <authorList>
            <consortium name="The Broad Institute Genomics Platform"/>
            <consortium name="The Broad Institute Genome Sequencing Center for Infectious Disease"/>
            <person name="Wu L."/>
            <person name="Ma J."/>
        </authorList>
    </citation>
    <scope>NUCLEOTIDE SEQUENCE [LARGE SCALE GENOMIC DNA]</scope>
    <source>
        <strain evidence="9">CGMCC 4.7277</strain>
    </source>
</reference>
<dbReference type="PANTHER" id="PTHR43738:SF2">
    <property type="entry name" value="ABC TRANSPORTER PERMEASE"/>
    <property type="match status" value="1"/>
</dbReference>
<feature type="domain" description="ABC3 transporter permease C-terminal" evidence="7">
    <location>
        <begin position="290"/>
        <end position="405"/>
    </location>
</feature>
<keyword evidence="5 6" id="KW-0472">Membrane</keyword>
<feature type="transmembrane region" description="Helical" evidence="6">
    <location>
        <begin position="316"/>
        <end position="333"/>
    </location>
</feature>
<accession>A0ABW0QGU0</accession>
<keyword evidence="4 6" id="KW-1133">Transmembrane helix</keyword>
<dbReference type="InterPro" id="IPR051125">
    <property type="entry name" value="ABC-4/HrtB_transporter"/>
</dbReference>
<evidence type="ECO:0000256" key="3">
    <source>
        <dbReference type="ARBA" id="ARBA00022692"/>
    </source>
</evidence>
<sequence>MNPFPLALAELRQHALSYLLMVGLVGLAVATGIGLSVYQQAFRQGANQAAAPFDLIIGAAGSETQLVLTTVYLQPAALTLLPTQVLDSLAKDPGVVYAAPVALGDSAEGYPVVGTSAALLSSLTGKQLTCMQTVSSDACSSWTTNSAVIGANVALEVGHTFVVSHGFASRTVIPELQHGNFPIKISQKLPATGSPWDKAILVPIETIWAMHTPYFADPRIKLPIDPRVTEERLQMLKRVPALVVKPRTLADAYRLRQQYRDGRTVAVFPAEVLMKLYQTVGNAADLISGLITLMLLIVMLTVLLSITILLMAKRPFLAVLRALGAPAGFIFLLTWIQVVAVLVGGVLIGLPFGWLLAVLFGQWFESVSGLTMHAAIGVQDLMWLAALALSSLLLALLPAVLIYRMPLEKALKS</sequence>
<evidence type="ECO:0000256" key="2">
    <source>
        <dbReference type="ARBA" id="ARBA00022475"/>
    </source>
</evidence>
<comment type="subcellular location">
    <subcellularLocation>
        <location evidence="1">Cell membrane</location>
        <topology evidence="1">Multi-pass membrane protein</topology>
    </subcellularLocation>
</comment>
<evidence type="ECO:0000313" key="9">
    <source>
        <dbReference type="Proteomes" id="UP001596084"/>
    </source>
</evidence>
<evidence type="ECO:0000313" key="8">
    <source>
        <dbReference type="EMBL" id="MFC5523863.1"/>
    </source>
</evidence>
<proteinExistence type="predicted"/>
<feature type="transmembrane region" description="Helical" evidence="6">
    <location>
        <begin position="15"/>
        <end position="38"/>
    </location>
</feature>
<evidence type="ECO:0000256" key="5">
    <source>
        <dbReference type="ARBA" id="ARBA00023136"/>
    </source>
</evidence>